<dbReference type="GO" id="GO:0006310">
    <property type="term" value="P:DNA recombination"/>
    <property type="evidence" value="ECO:0007669"/>
    <property type="project" value="UniProtKB-KW"/>
</dbReference>
<feature type="region of interest" description="Disordered" evidence="5">
    <location>
        <begin position="1"/>
        <end position="21"/>
    </location>
</feature>
<dbReference type="Gene3D" id="1.10.150.130">
    <property type="match status" value="1"/>
</dbReference>
<dbReference type="Proteomes" id="UP000317078">
    <property type="component" value="Unassembled WGS sequence"/>
</dbReference>
<comment type="similarity">
    <text evidence="1">Belongs to the 'phage' integrase family.</text>
</comment>
<proteinExistence type="inferred from homology"/>
<reference evidence="7 8" key="1">
    <citation type="journal article" date="2019" name="Environ. Microbiol.">
        <title>Species interactions and distinct microbial communities in high Arctic permafrost affected cryosols are associated with the CH4 and CO2 gas fluxes.</title>
        <authorList>
            <person name="Altshuler I."/>
            <person name="Hamel J."/>
            <person name="Turney S."/>
            <person name="Magnuson E."/>
            <person name="Levesque R."/>
            <person name="Greer C."/>
            <person name="Whyte L.G."/>
        </authorList>
    </citation>
    <scope>NUCLEOTIDE SEQUENCE [LARGE SCALE GENOMIC DNA]</scope>
    <source>
        <strain evidence="7 8">S9.3B</strain>
    </source>
</reference>
<accession>A0A502FQG9</accession>
<dbReference type="InterPro" id="IPR050090">
    <property type="entry name" value="Tyrosine_recombinase_XerCD"/>
</dbReference>
<dbReference type="GO" id="GO:0015074">
    <property type="term" value="P:DNA integration"/>
    <property type="evidence" value="ECO:0007669"/>
    <property type="project" value="UniProtKB-KW"/>
</dbReference>
<dbReference type="PROSITE" id="PS51898">
    <property type="entry name" value="TYR_RECOMBINASE"/>
    <property type="match status" value="1"/>
</dbReference>
<evidence type="ECO:0000256" key="5">
    <source>
        <dbReference type="SAM" id="MobiDB-lite"/>
    </source>
</evidence>
<name>A0A502FQG9_9PROT</name>
<sequence>MVTTSKAPASGPGRRTAGIDTPAKRGRLAVHRNPYWQACGAGRGGVSLGYRKPTAGAGTWIARLIRDGHRAEHRLGQADDAGAAPGALPYGAALTEALAWAARRAGANSERADRATEPLTVRTAVAAYVADRKARNPENGRDAETRLTKHLLAAKIADRPLADLTDADMAGWVRALDGIAPATVARLLNDTKAALHQAAETHHRLLPAGWRDMLARGLRRGAAAHAKAQPPAAAHQRPFLSLADVRALVAAAGEQDEDGDFSRLVAVLAQTGARFSQVVRLTVADVTEDRGNPARVRLMMPSSRKGRPGNSKATHYPVAIGADLLTLLRPAMAGRGGHEPLLTRWHHRQHAGDKETGRAPRWVKDRREPWHKAADMARPWARAVAAAGLPPSVTPYRLRDASIIRALTDGRLSVQHVAKLHDTSAAMIERHYASHIADAMTDAAHSAVVSIVSAPAVTLRAVG</sequence>
<dbReference type="Gene3D" id="1.10.443.10">
    <property type="entry name" value="Intergrase catalytic core"/>
    <property type="match status" value="1"/>
</dbReference>
<dbReference type="GO" id="GO:0003677">
    <property type="term" value="F:DNA binding"/>
    <property type="evidence" value="ECO:0007669"/>
    <property type="project" value="UniProtKB-KW"/>
</dbReference>
<evidence type="ECO:0000256" key="2">
    <source>
        <dbReference type="ARBA" id="ARBA00022908"/>
    </source>
</evidence>
<evidence type="ECO:0000259" key="6">
    <source>
        <dbReference type="PROSITE" id="PS51898"/>
    </source>
</evidence>
<dbReference type="InterPro" id="IPR011010">
    <property type="entry name" value="DNA_brk_join_enz"/>
</dbReference>
<feature type="domain" description="Tyr recombinase" evidence="6">
    <location>
        <begin position="235"/>
        <end position="446"/>
    </location>
</feature>
<dbReference type="SUPFAM" id="SSF56349">
    <property type="entry name" value="DNA breaking-rejoining enzymes"/>
    <property type="match status" value="1"/>
</dbReference>
<dbReference type="InterPro" id="IPR010998">
    <property type="entry name" value="Integrase_recombinase_N"/>
</dbReference>
<keyword evidence="2" id="KW-0229">DNA integration</keyword>
<evidence type="ECO:0000256" key="1">
    <source>
        <dbReference type="ARBA" id="ARBA00008857"/>
    </source>
</evidence>
<dbReference type="EMBL" id="RCZP01000024">
    <property type="protein sequence ID" value="TPG51797.1"/>
    <property type="molecule type" value="Genomic_DNA"/>
</dbReference>
<dbReference type="PANTHER" id="PTHR30349:SF41">
    <property type="entry name" value="INTEGRASE_RECOMBINASE PROTEIN MJ0367-RELATED"/>
    <property type="match status" value="1"/>
</dbReference>
<evidence type="ECO:0000256" key="4">
    <source>
        <dbReference type="ARBA" id="ARBA00023172"/>
    </source>
</evidence>
<evidence type="ECO:0000313" key="8">
    <source>
        <dbReference type="Proteomes" id="UP000317078"/>
    </source>
</evidence>
<evidence type="ECO:0000313" key="7">
    <source>
        <dbReference type="EMBL" id="TPG51797.1"/>
    </source>
</evidence>
<dbReference type="PANTHER" id="PTHR30349">
    <property type="entry name" value="PHAGE INTEGRASE-RELATED"/>
    <property type="match status" value="1"/>
</dbReference>
<dbReference type="AlphaFoldDB" id="A0A502FQG9"/>
<comment type="caution">
    <text evidence="7">The sequence shown here is derived from an EMBL/GenBank/DDBJ whole genome shotgun (WGS) entry which is preliminary data.</text>
</comment>
<gene>
    <name evidence="7" type="ORF">EAH89_19545</name>
</gene>
<evidence type="ECO:0000256" key="3">
    <source>
        <dbReference type="ARBA" id="ARBA00023125"/>
    </source>
</evidence>
<organism evidence="7 8">
    <name type="scientific">Muricoccus nepalensis</name>
    <dbReference type="NCBI Taxonomy" id="1854500"/>
    <lineage>
        <taxon>Bacteria</taxon>
        <taxon>Pseudomonadati</taxon>
        <taxon>Pseudomonadota</taxon>
        <taxon>Alphaproteobacteria</taxon>
        <taxon>Acetobacterales</taxon>
        <taxon>Roseomonadaceae</taxon>
        <taxon>Muricoccus</taxon>
    </lineage>
</organism>
<keyword evidence="4" id="KW-0233">DNA recombination</keyword>
<keyword evidence="3" id="KW-0238">DNA-binding</keyword>
<dbReference type="InterPro" id="IPR013762">
    <property type="entry name" value="Integrase-like_cat_sf"/>
</dbReference>
<keyword evidence="8" id="KW-1185">Reference proteome</keyword>
<dbReference type="InterPro" id="IPR002104">
    <property type="entry name" value="Integrase_catalytic"/>
</dbReference>
<protein>
    <submittedName>
        <fullName evidence="7">Integrase</fullName>
    </submittedName>
</protein>